<dbReference type="PRINTS" id="PR00081">
    <property type="entry name" value="GDHRDH"/>
</dbReference>
<evidence type="ECO:0008006" key="3">
    <source>
        <dbReference type="Google" id="ProtNLM"/>
    </source>
</evidence>
<dbReference type="CDD" id="cd05233">
    <property type="entry name" value="SDR_c"/>
    <property type="match status" value="1"/>
</dbReference>
<accession>A0A382ZWB9</accession>
<reference evidence="2" key="1">
    <citation type="submission" date="2018-05" db="EMBL/GenBank/DDBJ databases">
        <authorList>
            <person name="Lanie J.A."/>
            <person name="Ng W.-L."/>
            <person name="Kazmierczak K.M."/>
            <person name="Andrzejewski T.M."/>
            <person name="Davidsen T.M."/>
            <person name="Wayne K.J."/>
            <person name="Tettelin H."/>
            <person name="Glass J.I."/>
            <person name="Rusch D."/>
            <person name="Podicherti R."/>
            <person name="Tsui H.-C.T."/>
            <person name="Winkler M.E."/>
        </authorList>
    </citation>
    <scope>NUCLEOTIDE SEQUENCE</scope>
</reference>
<dbReference type="PANTHER" id="PTHR42760">
    <property type="entry name" value="SHORT-CHAIN DEHYDROGENASES/REDUCTASES FAMILY MEMBER"/>
    <property type="match status" value="1"/>
</dbReference>
<protein>
    <recommendedName>
        <fullName evidence="3">3-oxoacyl-ACP reductase</fullName>
    </recommendedName>
</protein>
<dbReference type="AlphaFoldDB" id="A0A382ZWB9"/>
<dbReference type="InterPro" id="IPR036291">
    <property type="entry name" value="NAD(P)-bd_dom_sf"/>
</dbReference>
<feature type="non-terminal residue" evidence="2">
    <location>
        <position position="194"/>
    </location>
</feature>
<gene>
    <name evidence="2" type="ORF">METZ01_LOCUS452423</name>
</gene>
<evidence type="ECO:0000256" key="1">
    <source>
        <dbReference type="ARBA" id="ARBA00006484"/>
    </source>
</evidence>
<dbReference type="GO" id="GO:0016616">
    <property type="term" value="F:oxidoreductase activity, acting on the CH-OH group of donors, NAD or NADP as acceptor"/>
    <property type="evidence" value="ECO:0007669"/>
    <property type="project" value="TreeGrafter"/>
</dbReference>
<name>A0A382ZWB9_9ZZZZ</name>
<evidence type="ECO:0000313" key="2">
    <source>
        <dbReference type="EMBL" id="SVD99569.1"/>
    </source>
</evidence>
<dbReference type="InterPro" id="IPR002347">
    <property type="entry name" value="SDR_fam"/>
</dbReference>
<dbReference type="PRINTS" id="PR00080">
    <property type="entry name" value="SDRFAMILY"/>
</dbReference>
<proteinExistence type="inferred from homology"/>
<sequence>MLLEDKVAIVVGGGQTPGETIGNGRATAIQFAREGACVVVADRDLTSAAETVAMINEEGGEALTCQADVRNEPEIEAMVKTAIAQWGKVDILHNNVGVSLAGHDARIEDMTPDSFNLLVEINLRAMILSTKHVLPHMRETGSGVIINISSMAARKAYPLVGYKTTKAAVVALTEQTAALNARYGIRANVILPGL</sequence>
<organism evidence="2">
    <name type="scientific">marine metagenome</name>
    <dbReference type="NCBI Taxonomy" id="408172"/>
    <lineage>
        <taxon>unclassified sequences</taxon>
        <taxon>metagenomes</taxon>
        <taxon>ecological metagenomes</taxon>
    </lineage>
</organism>
<dbReference type="SUPFAM" id="SSF51735">
    <property type="entry name" value="NAD(P)-binding Rossmann-fold domains"/>
    <property type="match status" value="1"/>
</dbReference>
<dbReference type="Gene3D" id="3.40.50.720">
    <property type="entry name" value="NAD(P)-binding Rossmann-like Domain"/>
    <property type="match status" value="1"/>
</dbReference>
<dbReference type="Pfam" id="PF00106">
    <property type="entry name" value="adh_short"/>
    <property type="match status" value="1"/>
</dbReference>
<dbReference type="EMBL" id="UINC01187052">
    <property type="protein sequence ID" value="SVD99569.1"/>
    <property type="molecule type" value="Genomic_DNA"/>
</dbReference>
<comment type="similarity">
    <text evidence="1">Belongs to the short-chain dehydrogenases/reductases (SDR) family.</text>
</comment>